<feature type="binding site" evidence="10 13">
    <location>
        <position position="53"/>
    </location>
    <ligand>
        <name>a divalent metal cation</name>
        <dbReference type="ChEBI" id="CHEBI:60240"/>
    </ligand>
</feature>
<keyword evidence="9 10" id="KW-0413">Isomerase</keyword>
<dbReference type="InterPro" id="IPR013785">
    <property type="entry name" value="Aldolase_TIM"/>
</dbReference>
<comment type="cofactor">
    <cofactor evidence="5">
        <name>Fe(2+)</name>
        <dbReference type="ChEBI" id="CHEBI:29033"/>
    </cofactor>
</comment>
<dbReference type="GO" id="GO:0046872">
    <property type="term" value="F:metal ion binding"/>
    <property type="evidence" value="ECO:0007669"/>
    <property type="project" value="UniProtKB-UniRule"/>
</dbReference>
<feature type="binding site" evidence="10 14">
    <location>
        <begin position="212"/>
        <end position="213"/>
    </location>
    <ligand>
        <name>substrate</name>
    </ligand>
</feature>
<evidence type="ECO:0000256" key="14">
    <source>
        <dbReference type="PIRSR" id="PIRSR001461-3"/>
    </source>
</evidence>
<evidence type="ECO:0000256" key="4">
    <source>
        <dbReference type="ARBA" id="ARBA00001947"/>
    </source>
</evidence>
<dbReference type="KEGG" id="rub:GBA63_09905"/>
<dbReference type="InterPro" id="IPR026019">
    <property type="entry name" value="Ribul_P_3_epim"/>
</dbReference>
<feature type="binding site" evidence="10 14">
    <location>
        <begin position="162"/>
        <end position="165"/>
    </location>
    <ligand>
        <name>substrate</name>
    </ligand>
</feature>
<dbReference type="InterPro" id="IPR011060">
    <property type="entry name" value="RibuloseP-bd_barrel"/>
</dbReference>
<feature type="binding site" evidence="14">
    <location>
        <position position="192"/>
    </location>
    <ligand>
        <name>substrate</name>
    </ligand>
</feature>
<keyword evidence="13" id="KW-0170">Cobalt</keyword>
<evidence type="ECO:0000256" key="1">
    <source>
        <dbReference type="ARBA" id="ARBA00001782"/>
    </source>
</evidence>
<dbReference type="GO" id="GO:0006098">
    <property type="term" value="P:pentose-phosphate shunt"/>
    <property type="evidence" value="ECO:0007669"/>
    <property type="project" value="UniProtKB-UniRule"/>
</dbReference>
<comment type="pathway">
    <text evidence="10">Carbohydrate degradation.</text>
</comment>
<accession>A0A6G8Q8W0</accession>
<evidence type="ECO:0000256" key="8">
    <source>
        <dbReference type="ARBA" id="ARBA00022723"/>
    </source>
</evidence>
<comment type="cofactor">
    <cofactor evidence="4">
        <name>Zn(2+)</name>
        <dbReference type="ChEBI" id="CHEBI:29105"/>
    </cofactor>
</comment>
<evidence type="ECO:0000256" key="13">
    <source>
        <dbReference type="PIRSR" id="PIRSR001461-2"/>
    </source>
</evidence>
<proteinExistence type="inferred from homology"/>
<dbReference type="HAMAP" id="MF_02227">
    <property type="entry name" value="RPE"/>
    <property type="match status" value="1"/>
</dbReference>
<dbReference type="NCBIfam" id="TIGR01163">
    <property type="entry name" value="rpe"/>
    <property type="match status" value="1"/>
</dbReference>
<evidence type="ECO:0000256" key="7">
    <source>
        <dbReference type="ARBA" id="ARBA00013188"/>
    </source>
</evidence>
<dbReference type="Gene3D" id="3.20.20.70">
    <property type="entry name" value="Aldolase class I"/>
    <property type="match status" value="1"/>
</dbReference>
<evidence type="ECO:0000256" key="6">
    <source>
        <dbReference type="ARBA" id="ARBA00009541"/>
    </source>
</evidence>
<evidence type="ECO:0000256" key="12">
    <source>
        <dbReference type="PIRSR" id="PIRSR001461-1"/>
    </source>
</evidence>
<gene>
    <name evidence="10 15" type="primary">rpe</name>
    <name evidence="15" type="ORF">GBA63_09905</name>
</gene>
<evidence type="ECO:0000256" key="9">
    <source>
        <dbReference type="ARBA" id="ARBA00023235"/>
    </source>
</evidence>
<comment type="catalytic activity">
    <reaction evidence="1 10 11">
        <text>D-ribulose 5-phosphate = D-xylulose 5-phosphate</text>
        <dbReference type="Rhea" id="RHEA:13677"/>
        <dbReference type="ChEBI" id="CHEBI:57737"/>
        <dbReference type="ChEBI" id="CHEBI:58121"/>
        <dbReference type="EC" id="5.1.3.1"/>
    </reaction>
</comment>
<dbReference type="Pfam" id="PF00834">
    <property type="entry name" value="Ribul_P_3_epim"/>
    <property type="match status" value="1"/>
</dbReference>
<feature type="binding site" evidence="10 13">
    <location>
        <position position="55"/>
    </location>
    <ligand>
        <name>a divalent metal cation</name>
        <dbReference type="ChEBI" id="CHEBI:60240"/>
    </ligand>
</feature>
<dbReference type="GO" id="GO:0004750">
    <property type="term" value="F:D-ribulose-phosphate 3-epimerase activity"/>
    <property type="evidence" value="ECO:0007669"/>
    <property type="project" value="UniProtKB-UniRule"/>
</dbReference>
<feature type="active site" description="Proton acceptor" evidence="10 12">
    <location>
        <position position="55"/>
    </location>
</feature>
<name>A0A6G8Q8W0_9ACTN</name>
<dbReference type="AlphaFoldDB" id="A0A6G8Q8W0"/>
<dbReference type="EMBL" id="CP045119">
    <property type="protein sequence ID" value="QIN82925.1"/>
    <property type="molecule type" value="Genomic_DNA"/>
</dbReference>
<dbReference type="SUPFAM" id="SSF51366">
    <property type="entry name" value="Ribulose-phoshate binding barrel"/>
    <property type="match status" value="1"/>
</dbReference>
<comment type="cofactor">
    <cofactor evidence="2">
        <name>Mn(2+)</name>
        <dbReference type="ChEBI" id="CHEBI:29035"/>
    </cofactor>
</comment>
<reference evidence="15 16" key="1">
    <citation type="submission" date="2019-10" db="EMBL/GenBank/DDBJ databases">
        <title>Rubrobacter sp nov SCSIO 52090 isolated from a deep-sea sediment in the South China Sea.</title>
        <authorList>
            <person name="Chen R.W."/>
        </authorList>
    </citation>
    <scope>NUCLEOTIDE SEQUENCE [LARGE SCALE GENOMIC DNA]</scope>
    <source>
        <strain evidence="15 16">SCSIO 52909</strain>
    </source>
</reference>
<dbReference type="GO" id="GO:0019323">
    <property type="term" value="P:pentose catabolic process"/>
    <property type="evidence" value="ECO:0007669"/>
    <property type="project" value="UniProtKB-UniRule"/>
</dbReference>
<protein>
    <recommendedName>
        <fullName evidence="7 10">Ribulose-phosphate 3-epimerase</fullName>
        <ecNumber evidence="7 10">5.1.3.1</ecNumber>
    </recommendedName>
</protein>
<evidence type="ECO:0000313" key="15">
    <source>
        <dbReference type="EMBL" id="QIN82925.1"/>
    </source>
</evidence>
<evidence type="ECO:0000256" key="10">
    <source>
        <dbReference type="HAMAP-Rule" id="MF_02227"/>
    </source>
</evidence>
<dbReference type="GO" id="GO:0005737">
    <property type="term" value="C:cytoplasm"/>
    <property type="evidence" value="ECO:0007669"/>
    <property type="project" value="UniProtKB-ARBA"/>
</dbReference>
<sequence>MPVAADSGGRWALGFWGELGDRIVGAPSILAADFANLAEDVRRAQRGGAELVHFDAMDNQFVPNLTVGPVVAASLVEAIDLPVDAHLMVDSPDNLIPPFIEAGVASISVQPEAVTHLHRTLTMIRAGGCEAGVALNPTTPPEFIEWALPYLDYVLVMTVNPGFGGQSFIPEMADKVRRLKEMTDLPIQVDGGITAETAPIMVGAGAQVLVAGSAVYKGDAEVEMRKIIDAARGAG</sequence>
<feature type="binding site" evidence="10 13">
    <location>
        <position position="86"/>
    </location>
    <ligand>
        <name>a divalent metal cation</name>
        <dbReference type="ChEBI" id="CHEBI:60240"/>
    </ligand>
</feature>
<evidence type="ECO:0000256" key="5">
    <source>
        <dbReference type="ARBA" id="ARBA00001954"/>
    </source>
</evidence>
<dbReference type="Proteomes" id="UP000501452">
    <property type="component" value="Chromosome"/>
</dbReference>
<comment type="function">
    <text evidence="10">Catalyzes the reversible epimerization of D-ribulose 5-phosphate to D-xylulose 5-phosphate.</text>
</comment>
<comment type="cofactor">
    <cofactor evidence="10 13">
        <name>a divalent metal cation</name>
        <dbReference type="ChEBI" id="CHEBI:60240"/>
    </cofactor>
    <text evidence="10 13">Binds 1 divalent metal cation per subunit.</text>
</comment>
<feature type="binding site" evidence="10 13">
    <location>
        <position position="190"/>
    </location>
    <ligand>
        <name>a divalent metal cation</name>
        <dbReference type="ChEBI" id="CHEBI:60240"/>
    </ligand>
</feature>
<dbReference type="PROSITE" id="PS01086">
    <property type="entry name" value="RIBUL_P_3_EPIMER_2"/>
    <property type="match status" value="1"/>
</dbReference>
<keyword evidence="10 11" id="KW-0119">Carbohydrate metabolism</keyword>
<keyword evidence="16" id="KW-1185">Reference proteome</keyword>
<keyword evidence="13" id="KW-0464">Manganese</keyword>
<dbReference type="NCBIfam" id="NF004076">
    <property type="entry name" value="PRK05581.1-4"/>
    <property type="match status" value="1"/>
</dbReference>
<feature type="binding site" evidence="10">
    <location>
        <begin position="190"/>
        <end position="192"/>
    </location>
    <ligand>
        <name>substrate</name>
    </ligand>
</feature>
<dbReference type="PANTHER" id="PTHR11749">
    <property type="entry name" value="RIBULOSE-5-PHOSPHATE-3-EPIMERASE"/>
    <property type="match status" value="1"/>
</dbReference>
<evidence type="ECO:0000256" key="2">
    <source>
        <dbReference type="ARBA" id="ARBA00001936"/>
    </source>
</evidence>
<evidence type="ECO:0000313" key="16">
    <source>
        <dbReference type="Proteomes" id="UP000501452"/>
    </source>
</evidence>
<feature type="binding site" evidence="10 14">
    <location>
        <position position="28"/>
    </location>
    <ligand>
        <name>substrate</name>
    </ligand>
</feature>
<keyword evidence="13" id="KW-0862">Zinc</keyword>
<evidence type="ECO:0000256" key="11">
    <source>
        <dbReference type="PIRNR" id="PIRNR001461"/>
    </source>
</evidence>
<dbReference type="EC" id="5.1.3.1" evidence="7 10"/>
<evidence type="ECO:0000256" key="3">
    <source>
        <dbReference type="ARBA" id="ARBA00001941"/>
    </source>
</evidence>
<dbReference type="PIRSF" id="PIRSF001461">
    <property type="entry name" value="RPE"/>
    <property type="match status" value="1"/>
</dbReference>
<organism evidence="15 16">
    <name type="scientific">Rubrobacter tropicus</name>
    <dbReference type="NCBI Taxonomy" id="2653851"/>
    <lineage>
        <taxon>Bacteria</taxon>
        <taxon>Bacillati</taxon>
        <taxon>Actinomycetota</taxon>
        <taxon>Rubrobacteria</taxon>
        <taxon>Rubrobacterales</taxon>
        <taxon>Rubrobacteraceae</taxon>
        <taxon>Rubrobacter</taxon>
    </lineage>
</organism>
<feature type="binding site" evidence="10 14">
    <location>
        <position position="86"/>
    </location>
    <ligand>
        <name>substrate</name>
    </ligand>
</feature>
<dbReference type="FunFam" id="3.20.20.70:FF:000004">
    <property type="entry name" value="Ribulose-phosphate 3-epimerase"/>
    <property type="match status" value="1"/>
</dbReference>
<feature type="active site" description="Proton donor" evidence="10 12">
    <location>
        <position position="190"/>
    </location>
</feature>
<dbReference type="InterPro" id="IPR000056">
    <property type="entry name" value="Ribul_P_3_epim-like"/>
</dbReference>
<dbReference type="CDD" id="cd00429">
    <property type="entry name" value="RPE"/>
    <property type="match status" value="1"/>
</dbReference>
<keyword evidence="8 10" id="KW-0479">Metal-binding</keyword>
<comment type="cofactor">
    <cofactor evidence="3">
        <name>Co(2+)</name>
        <dbReference type="ChEBI" id="CHEBI:48828"/>
    </cofactor>
</comment>
<comment type="similarity">
    <text evidence="6 10 11">Belongs to the ribulose-phosphate 3-epimerase family.</text>
</comment>